<sequence>MSSHPSPRVGFTSASTFREETTITESFPAASHRSRQSPPSPATDGLLVSIHVSRIHPIGHIYIEHLLKN</sequence>
<protein>
    <submittedName>
        <fullName evidence="3">Uncharacterized protein</fullName>
    </submittedName>
</protein>
<dbReference type="AlphaFoldDB" id="A0AAU9MQD6"/>
<dbReference type="Proteomes" id="UP001157418">
    <property type="component" value="Unassembled WGS sequence"/>
</dbReference>
<comment type="caution">
    <text evidence="3">The sequence shown here is derived from an EMBL/GenBank/DDBJ whole genome shotgun (WGS) entry which is preliminary data.</text>
</comment>
<dbReference type="EMBL" id="CAKMRJ010000113">
    <property type="protein sequence ID" value="CAH1418679.1"/>
    <property type="molecule type" value="Genomic_DNA"/>
</dbReference>
<evidence type="ECO:0000256" key="1">
    <source>
        <dbReference type="SAM" id="MobiDB-lite"/>
    </source>
</evidence>
<dbReference type="EMBL" id="CAKMRJ010001417">
    <property type="protein sequence ID" value="CAH1424185.1"/>
    <property type="molecule type" value="Genomic_DNA"/>
</dbReference>
<evidence type="ECO:0000313" key="2">
    <source>
        <dbReference type="EMBL" id="CAH1418679.1"/>
    </source>
</evidence>
<name>A0AAU9MQD6_9ASTR</name>
<organism evidence="3 4">
    <name type="scientific">Lactuca virosa</name>
    <dbReference type="NCBI Taxonomy" id="75947"/>
    <lineage>
        <taxon>Eukaryota</taxon>
        <taxon>Viridiplantae</taxon>
        <taxon>Streptophyta</taxon>
        <taxon>Embryophyta</taxon>
        <taxon>Tracheophyta</taxon>
        <taxon>Spermatophyta</taxon>
        <taxon>Magnoliopsida</taxon>
        <taxon>eudicotyledons</taxon>
        <taxon>Gunneridae</taxon>
        <taxon>Pentapetalae</taxon>
        <taxon>asterids</taxon>
        <taxon>campanulids</taxon>
        <taxon>Asterales</taxon>
        <taxon>Asteraceae</taxon>
        <taxon>Cichorioideae</taxon>
        <taxon>Cichorieae</taxon>
        <taxon>Lactucinae</taxon>
        <taxon>Lactuca</taxon>
    </lineage>
</organism>
<reference evidence="3 4" key="1">
    <citation type="submission" date="2022-01" db="EMBL/GenBank/DDBJ databases">
        <authorList>
            <person name="Xiong W."/>
            <person name="Schranz E."/>
        </authorList>
    </citation>
    <scope>NUCLEOTIDE SEQUENCE [LARGE SCALE GENOMIC DNA]</scope>
</reference>
<gene>
    <name evidence="3" type="ORF">LVIROSA_LOCUS11415</name>
    <name evidence="2" type="ORF">LVIROSA_LOCUS6260</name>
</gene>
<evidence type="ECO:0000313" key="3">
    <source>
        <dbReference type="EMBL" id="CAH1424185.1"/>
    </source>
</evidence>
<accession>A0AAU9MQD6</accession>
<evidence type="ECO:0000313" key="4">
    <source>
        <dbReference type="Proteomes" id="UP001157418"/>
    </source>
</evidence>
<proteinExistence type="predicted"/>
<feature type="region of interest" description="Disordered" evidence="1">
    <location>
        <begin position="1"/>
        <end position="45"/>
    </location>
</feature>
<keyword evidence="4" id="KW-1185">Reference proteome</keyword>